<dbReference type="EMBL" id="JARKNE010000006">
    <property type="protein sequence ID" value="KAK5825673.1"/>
    <property type="molecule type" value="Genomic_DNA"/>
</dbReference>
<dbReference type="Pfam" id="PF14111">
    <property type="entry name" value="DUF4283"/>
    <property type="match status" value="1"/>
</dbReference>
<dbReference type="Proteomes" id="UP001358586">
    <property type="component" value="Chromosome 6"/>
</dbReference>
<gene>
    <name evidence="3" type="ORF">PVK06_020531</name>
</gene>
<feature type="domain" description="DUF4283" evidence="2">
    <location>
        <begin position="66"/>
        <end position="95"/>
    </location>
</feature>
<accession>A0ABR0PMT3</accession>
<dbReference type="InterPro" id="IPR025558">
    <property type="entry name" value="DUF4283"/>
</dbReference>
<keyword evidence="4" id="KW-1185">Reference proteome</keyword>
<evidence type="ECO:0000259" key="2">
    <source>
        <dbReference type="Pfam" id="PF14111"/>
    </source>
</evidence>
<reference evidence="3 4" key="1">
    <citation type="submission" date="2023-03" db="EMBL/GenBank/DDBJ databases">
        <title>WGS of Gossypium arboreum.</title>
        <authorList>
            <person name="Yu D."/>
        </authorList>
    </citation>
    <scope>NUCLEOTIDE SEQUENCE [LARGE SCALE GENOMIC DNA]</scope>
    <source>
        <tissue evidence="3">Leaf</tissue>
    </source>
</reference>
<evidence type="ECO:0000256" key="1">
    <source>
        <dbReference type="SAM" id="MobiDB-lite"/>
    </source>
</evidence>
<dbReference type="InterPro" id="IPR040256">
    <property type="entry name" value="At4g02000-like"/>
</dbReference>
<evidence type="ECO:0000313" key="4">
    <source>
        <dbReference type="Proteomes" id="UP001358586"/>
    </source>
</evidence>
<protein>
    <recommendedName>
        <fullName evidence="2">DUF4283 domain-containing protein</fullName>
    </recommendedName>
</protein>
<name>A0ABR0PMT3_GOSAR</name>
<sequence>MAVDSTPIPTLPWKNMVMGKGSTVSYWERDLNATNTTFSLLEGDVKKLILNDIPAIVFSDRKNGSKFQYSEDYEKVLSRGPWIIFGQYLTVQPWTLYPSNVLAWIRLLGLPSHLLSRGQYVRMIVFINLEKPLISQVLINGNLQLIEYKSLSIVFFSCGRYGHSKDGCPHIQATGNKSEEYTLTIGNPQPDADLTTRSDDFGPWMLVERRFREWFRDKGQIFGHGKNGKEIVNADFGKILSRSNAHDKGPSKTGGLSIGQSSRSSNAPGPNAPLKDHLIGGAVLPNAGKTDTTVDNSAGILD</sequence>
<dbReference type="PANTHER" id="PTHR31286">
    <property type="entry name" value="GLYCINE-RICH CELL WALL STRUCTURAL PROTEIN 1.8-LIKE"/>
    <property type="match status" value="1"/>
</dbReference>
<comment type="caution">
    <text evidence="3">The sequence shown here is derived from an EMBL/GenBank/DDBJ whole genome shotgun (WGS) entry which is preliminary data.</text>
</comment>
<evidence type="ECO:0000313" key="3">
    <source>
        <dbReference type="EMBL" id="KAK5825673.1"/>
    </source>
</evidence>
<dbReference type="PANTHER" id="PTHR31286:SF173">
    <property type="entry name" value="DUF4283 DOMAIN-CONTAINING PROTEIN"/>
    <property type="match status" value="1"/>
</dbReference>
<feature type="compositionally biased region" description="Polar residues" evidence="1">
    <location>
        <begin position="258"/>
        <end position="268"/>
    </location>
</feature>
<proteinExistence type="predicted"/>
<feature type="region of interest" description="Disordered" evidence="1">
    <location>
        <begin position="242"/>
        <end position="302"/>
    </location>
</feature>
<organism evidence="3 4">
    <name type="scientific">Gossypium arboreum</name>
    <name type="common">Tree cotton</name>
    <name type="synonym">Gossypium nanking</name>
    <dbReference type="NCBI Taxonomy" id="29729"/>
    <lineage>
        <taxon>Eukaryota</taxon>
        <taxon>Viridiplantae</taxon>
        <taxon>Streptophyta</taxon>
        <taxon>Embryophyta</taxon>
        <taxon>Tracheophyta</taxon>
        <taxon>Spermatophyta</taxon>
        <taxon>Magnoliopsida</taxon>
        <taxon>eudicotyledons</taxon>
        <taxon>Gunneridae</taxon>
        <taxon>Pentapetalae</taxon>
        <taxon>rosids</taxon>
        <taxon>malvids</taxon>
        <taxon>Malvales</taxon>
        <taxon>Malvaceae</taxon>
        <taxon>Malvoideae</taxon>
        <taxon>Gossypium</taxon>
    </lineage>
</organism>